<dbReference type="Proteomes" id="UP001396334">
    <property type="component" value="Unassembled WGS sequence"/>
</dbReference>
<protein>
    <submittedName>
        <fullName evidence="1">Uncharacterized protein</fullName>
    </submittedName>
</protein>
<sequence>MDKTTVRCRETAIDLRTGIIVKVEVLSRHEVGPSRSKTTGHGNGLDLLKCASTHHPIAHESGEYEIEIFHHLSFFTTWYQKSKRCILGLSNSLLLLVPFEMAPSSNTSPAATSIFSNEGPAIIGGTRDDSSEQSFSNKRISLRLDDTNFLLWKQQVVLMMLPIM</sequence>
<dbReference type="EMBL" id="JBBPBN010000012">
    <property type="protein sequence ID" value="KAK9028298.1"/>
    <property type="molecule type" value="Genomic_DNA"/>
</dbReference>
<comment type="caution">
    <text evidence="1">The sequence shown here is derived from an EMBL/GenBank/DDBJ whole genome shotgun (WGS) entry which is preliminary data.</text>
</comment>
<organism evidence="1 2">
    <name type="scientific">Hibiscus sabdariffa</name>
    <name type="common">roselle</name>
    <dbReference type="NCBI Taxonomy" id="183260"/>
    <lineage>
        <taxon>Eukaryota</taxon>
        <taxon>Viridiplantae</taxon>
        <taxon>Streptophyta</taxon>
        <taxon>Embryophyta</taxon>
        <taxon>Tracheophyta</taxon>
        <taxon>Spermatophyta</taxon>
        <taxon>Magnoliopsida</taxon>
        <taxon>eudicotyledons</taxon>
        <taxon>Gunneridae</taxon>
        <taxon>Pentapetalae</taxon>
        <taxon>rosids</taxon>
        <taxon>malvids</taxon>
        <taxon>Malvales</taxon>
        <taxon>Malvaceae</taxon>
        <taxon>Malvoideae</taxon>
        <taxon>Hibiscus</taxon>
    </lineage>
</organism>
<gene>
    <name evidence="1" type="ORF">V6N11_068105</name>
</gene>
<keyword evidence="2" id="KW-1185">Reference proteome</keyword>
<evidence type="ECO:0000313" key="1">
    <source>
        <dbReference type="EMBL" id="KAK9028298.1"/>
    </source>
</evidence>
<accession>A0ABR2STN6</accession>
<name>A0ABR2STN6_9ROSI</name>
<evidence type="ECO:0000313" key="2">
    <source>
        <dbReference type="Proteomes" id="UP001396334"/>
    </source>
</evidence>
<reference evidence="1 2" key="1">
    <citation type="journal article" date="2024" name="G3 (Bethesda)">
        <title>Genome assembly of Hibiscus sabdariffa L. provides insights into metabolisms of medicinal natural products.</title>
        <authorList>
            <person name="Kim T."/>
        </authorList>
    </citation>
    <scope>NUCLEOTIDE SEQUENCE [LARGE SCALE GENOMIC DNA]</scope>
    <source>
        <strain evidence="1">TK-2024</strain>
        <tissue evidence="1">Old leaves</tissue>
    </source>
</reference>
<proteinExistence type="predicted"/>